<dbReference type="GO" id="GO:0008081">
    <property type="term" value="F:phosphoric diester hydrolase activity"/>
    <property type="evidence" value="ECO:0007669"/>
    <property type="project" value="InterPro"/>
</dbReference>
<dbReference type="Pfam" id="PF03009">
    <property type="entry name" value="GDPD"/>
    <property type="match status" value="1"/>
</dbReference>
<dbReference type="InterPro" id="IPR030395">
    <property type="entry name" value="GP_PDE_dom"/>
</dbReference>
<reference evidence="3" key="2">
    <citation type="submission" date="2021-04" db="EMBL/GenBank/DDBJ databases">
        <authorList>
            <person name="Gilroy R."/>
        </authorList>
    </citation>
    <scope>NUCLEOTIDE SEQUENCE</scope>
    <source>
        <strain evidence="3">F6-686</strain>
    </source>
</reference>
<dbReference type="GO" id="GO:0006629">
    <property type="term" value="P:lipid metabolic process"/>
    <property type="evidence" value="ECO:0007669"/>
    <property type="project" value="InterPro"/>
</dbReference>
<feature type="transmembrane region" description="Helical" evidence="1">
    <location>
        <begin position="169"/>
        <end position="196"/>
    </location>
</feature>
<keyword evidence="1" id="KW-0472">Membrane</keyword>
<evidence type="ECO:0000256" key="1">
    <source>
        <dbReference type="SAM" id="Phobius"/>
    </source>
</evidence>
<feature type="transmembrane region" description="Helical" evidence="1">
    <location>
        <begin position="20"/>
        <end position="45"/>
    </location>
</feature>
<dbReference type="PANTHER" id="PTHR46211">
    <property type="entry name" value="GLYCEROPHOSPHORYL DIESTER PHOSPHODIESTERASE"/>
    <property type="match status" value="1"/>
</dbReference>
<evidence type="ECO:0000313" key="3">
    <source>
        <dbReference type="EMBL" id="MBU3828564.1"/>
    </source>
</evidence>
<feature type="transmembrane region" description="Helical" evidence="1">
    <location>
        <begin position="262"/>
        <end position="292"/>
    </location>
</feature>
<sequence>MKSAWKDLKKYTATFKRNWLAYFLLLLSLDLFNQIVVIPLFRYFITYILQASAIPFVSYQNLITIITIHTLMFGVLIVELIVLLIIIYLQFAFLLLAVRAINDSNFHLKSIFSETFQSLRKIRVGSLLLLMIYFLLVVPFADIIFRTPLLAKIQVPQFILDYMTRTPLLLTLLISFYVIIIFLGIRLIYTLPIMIFKQEKTFLAMKKSWNLTKKGSWIPIIGRLIILAITTGVVVAAFYTLIYVLQLGCDLLPGKYFSLTMAIINLSLIQIFSEIILVYSTLVSLFILLAALKLEKDSIANRSTKKRHFSKTIITFTSLAALIIVAGSVTTNIFYLIGVNSTRPLVISHRGVDNKNGVQNTIQALRKTAKEKPDFVEIDLHETKDKQFVVLHDENLKKLTGVNKAPKELTLKQITKLTAKEDGHQSKIVGFDKYLTEAQKLKQKLLIEIKTTPNDTKTMLARFNRKYGKIILKNKYQVQSLDYKVIEGLHQINPKLFVLYIQPYNFTYPQSVADGYSMEYSTLNSDFIWQAHLQNHPVYAWTINDAALMKKMMYEQVDGLITDRVGLAKKTIKKFQQDYSYANRILNYVIVVHKPHSFEV</sequence>
<accession>A0A9E2KR32</accession>
<dbReference type="AlphaFoldDB" id="A0A9E2KR32"/>
<comment type="caution">
    <text evidence="3">The sequence shown here is derived from an EMBL/GenBank/DDBJ whole genome shotgun (WGS) entry which is preliminary data.</text>
</comment>
<dbReference type="InterPro" id="IPR018476">
    <property type="entry name" value="GlyceroP-diester-Pdiesterase_M"/>
</dbReference>
<feature type="transmembrane region" description="Helical" evidence="1">
    <location>
        <begin position="65"/>
        <end position="98"/>
    </location>
</feature>
<gene>
    <name evidence="3" type="ORF">H9806_05465</name>
</gene>
<dbReference type="PANTHER" id="PTHR46211:SF8">
    <property type="entry name" value="PHOSPHODIESTERASE"/>
    <property type="match status" value="1"/>
</dbReference>
<name>A0A9E2KR32_9LACO</name>
<keyword evidence="1" id="KW-0812">Transmembrane</keyword>
<protein>
    <submittedName>
        <fullName evidence="3">Glycerophosphodiester phosphodiesterase</fullName>
    </submittedName>
</protein>
<organism evidence="3 4">
    <name type="scientific">Candidatus Lactobacillus pullistercoris</name>
    <dbReference type="NCBI Taxonomy" id="2838636"/>
    <lineage>
        <taxon>Bacteria</taxon>
        <taxon>Bacillati</taxon>
        <taxon>Bacillota</taxon>
        <taxon>Bacilli</taxon>
        <taxon>Lactobacillales</taxon>
        <taxon>Lactobacillaceae</taxon>
        <taxon>Lactobacillus</taxon>
    </lineage>
</organism>
<feature type="domain" description="GP-PDE" evidence="2">
    <location>
        <begin position="344"/>
        <end position="572"/>
    </location>
</feature>
<feature type="transmembrane region" description="Helical" evidence="1">
    <location>
        <begin position="313"/>
        <end position="337"/>
    </location>
</feature>
<dbReference type="SUPFAM" id="SSF51695">
    <property type="entry name" value="PLC-like phosphodiesterases"/>
    <property type="match status" value="1"/>
</dbReference>
<dbReference type="CDD" id="cd08579">
    <property type="entry name" value="GDPD_memb_like"/>
    <property type="match status" value="1"/>
</dbReference>
<proteinExistence type="predicted"/>
<keyword evidence="1" id="KW-1133">Transmembrane helix</keyword>
<evidence type="ECO:0000259" key="2">
    <source>
        <dbReference type="PROSITE" id="PS51704"/>
    </source>
</evidence>
<feature type="transmembrane region" description="Helical" evidence="1">
    <location>
        <begin position="217"/>
        <end position="242"/>
    </location>
</feature>
<dbReference type="InterPro" id="IPR017946">
    <property type="entry name" value="PLC-like_Pdiesterase_TIM-brl"/>
</dbReference>
<dbReference type="Gene3D" id="3.20.20.190">
    <property type="entry name" value="Phosphatidylinositol (PI) phosphodiesterase"/>
    <property type="match status" value="1"/>
</dbReference>
<dbReference type="Pfam" id="PF10110">
    <property type="entry name" value="GPDPase_memb"/>
    <property type="match status" value="1"/>
</dbReference>
<evidence type="ECO:0000313" key="4">
    <source>
        <dbReference type="Proteomes" id="UP000823844"/>
    </source>
</evidence>
<dbReference type="EMBL" id="JAHLFT010000070">
    <property type="protein sequence ID" value="MBU3828564.1"/>
    <property type="molecule type" value="Genomic_DNA"/>
</dbReference>
<dbReference type="PROSITE" id="PS51704">
    <property type="entry name" value="GP_PDE"/>
    <property type="match status" value="1"/>
</dbReference>
<reference evidence="3" key="1">
    <citation type="journal article" date="2021" name="PeerJ">
        <title>Extensive microbial diversity within the chicken gut microbiome revealed by metagenomics and culture.</title>
        <authorList>
            <person name="Gilroy R."/>
            <person name="Ravi A."/>
            <person name="Getino M."/>
            <person name="Pursley I."/>
            <person name="Horton D.L."/>
            <person name="Alikhan N.F."/>
            <person name="Baker D."/>
            <person name="Gharbi K."/>
            <person name="Hall N."/>
            <person name="Watson M."/>
            <person name="Adriaenssens E.M."/>
            <person name="Foster-Nyarko E."/>
            <person name="Jarju S."/>
            <person name="Secka A."/>
            <person name="Antonio M."/>
            <person name="Oren A."/>
            <person name="Chaudhuri R.R."/>
            <person name="La Ragione R."/>
            <person name="Hildebrand F."/>
            <person name="Pallen M.J."/>
        </authorList>
    </citation>
    <scope>NUCLEOTIDE SEQUENCE</scope>
    <source>
        <strain evidence="3">F6-686</strain>
    </source>
</reference>
<dbReference type="Proteomes" id="UP000823844">
    <property type="component" value="Unassembled WGS sequence"/>
</dbReference>
<feature type="transmembrane region" description="Helical" evidence="1">
    <location>
        <begin position="127"/>
        <end position="149"/>
    </location>
</feature>